<evidence type="ECO:0000313" key="11">
    <source>
        <dbReference type="Proteomes" id="UP001150941"/>
    </source>
</evidence>
<dbReference type="GeneID" id="83198805"/>
<keyword evidence="1 8" id="KW-0813">Transport</keyword>
<evidence type="ECO:0000256" key="7">
    <source>
        <dbReference type="PIRSR" id="PIRSR627179-50"/>
    </source>
</evidence>
<dbReference type="GO" id="GO:0031965">
    <property type="term" value="C:nuclear membrane"/>
    <property type="evidence" value="ECO:0007669"/>
    <property type="project" value="UniProtKB-SubCell"/>
</dbReference>
<evidence type="ECO:0000256" key="3">
    <source>
        <dbReference type="ARBA" id="ARBA00022927"/>
    </source>
</evidence>
<evidence type="ECO:0000256" key="2">
    <source>
        <dbReference type="ARBA" id="ARBA00022816"/>
    </source>
</evidence>
<dbReference type="Gene3D" id="1.10.287.1130">
    <property type="entry name" value="CytochromE C oxidase copper chaperone"/>
    <property type="match status" value="1"/>
</dbReference>
<comment type="function">
    <text evidence="8">Functions as a component of the nuclear pore complex (NPC).</text>
</comment>
<dbReference type="PANTHER" id="PTHR13003:SF2">
    <property type="entry name" value="NUCLEAR PORE COMPLEX PROTEIN NUP107"/>
    <property type="match status" value="1"/>
</dbReference>
<keyword evidence="6 8" id="KW-0539">Nucleus</keyword>
<keyword evidence="8" id="KW-0472">Membrane</keyword>
<dbReference type="RefSeq" id="XP_058334643.1">
    <property type="nucleotide sequence ID" value="XM_058471502.1"/>
</dbReference>
<reference evidence="10" key="1">
    <citation type="submission" date="2022-11" db="EMBL/GenBank/DDBJ databases">
        <authorList>
            <person name="Petersen C."/>
        </authorList>
    </citation>
    <scope>NUCLEOTIDE SEQUENCE</scope>
    <source>
        <strain evidence="10">IBT 19713</strain>
    </source>
</reference>
<feature type="disulfide bond" evidence="7">
    <location>
        <begin position="14"/>
        <end position="45"/>
    </location>
</feature>
<dbReference type="Gene3D" id="1.20.190.50">
    <property type="match status" value="1"/>
</dbReference>
<dbReference type="Pfam" id="PF04121">
    <property type="entry name" value="Nup84_Nup100"/>
    <property type="match status" value="1"/>
</dbReference>
<accession>A0A9W9TXR9</accession>
<evidence type="ECO:0000256" key="6">
    <source>
        <dbReference type="ARBA" id="ARBA00023242"/>
    </source>
</evidence>
<evidence type="ECO:0000256" key="8">
    <source>
        <dbReference type="RuleBase" id="RU365072"/>
    </source>
</evidence>
<dbReference type="PROSITE" id="PS51808">
    <property type="entry name" value="CHCH"/>
    <property type="match status" value="1"/>
</dbReference>
<proteinExistence type="inferred from homology"/>
<dbReference type="GO" id="GO:0006606">
    <property type="term" value="P:protein import into nucleus"/>
    <property type="evidence" value="ECO:0007669"/>
    <property type="project" value="TreeGrafter"/>
</dbReference>
<dbReference type="GO" id="GO:0017056">
    <property type="term" value="F:structural constituent of nuclear pore"/>
    <property type="evidence" value="ECO:0007669"/>
    <property type="project" value="UniProtKB-UniRule"/>
</dbReference>
<dbReference type="GO" id="GO:0006406">
    <property type="term" value="P:mRNA export from nucleus"/>
    <property type="evidence" value="ECO:0007669"/>
    <property type="project" value="TreeGrafter"/>
</dbReference>
<dbReference type="EMBL" id="JAPQKS010000002">
    <property type="protein sequence ID" value="KAJ5247222.1"/>
    <property type="molecule type" value="Genomic_DNA"/>
</dbReference>
<keyword evidence="2" id="KW-0509">mRNA transport</keyword>
<gene>
    <name evidence="10" type="ORF">N7468_002205</name>
</gene>
<dbReference type="AlphaFoldDB" id="A0A9W9TXR9"/>
<feature type="compositionally biased region" description="Basic residues" evidence="9">
    <location>
        <begin position="944"/>
        <end position="954"/>
    </location>
</feature>
<comment type="similarity">
    <text evidence="8">Belongs to the nucleoporin Nup84/Nup107 family.</text>
</comment>
<comment type="subcellular location">
    <subcellularLocation>
        <location evidence="8">Nucleus</location>
        <location evidence="8">Nuclear pore complex</location>
    </subcellularLocation>
    <subcellularLocation>
        <location evidence="8">Nucleus membrane</location>
    </subcellularLocation>
</comment>
<feature type="disulfide bond" evidence="7">
    <location>
        <begin position="46"/>
        <end position="62"/>
    </location>
</feature>
<dbReference type="Proteomes" id="UP001150941">
    <property type="component" value="Unassembled WGS sequence"/>
</dbReference>
<keyword evidence="3" id="KW-0653">Protein transport</keyword>
<keyword evidence="7" id="KW-1015">Disulfide bond</keyword>
<dbReference type="Gene3D" id="1.10.3450.20">
    <property type="match status" value="1"/>
</dbReference>
<evidence type="ECO:0000256" key="1">
    <source>
        <dbReference type="ARBA" id="ARBA00022448"/>
    </source>
</evidence>
<dbReference type="PANTHER" id="PTHR13003">
    <property type="entry name" value="NUP107-RELATED"/>
    <property type="match status" value="1"/>
</dbReference>
<organism evidence="10 11">
    <name type="scientific">Penicillium chermesinum</name>
    <dbReference type="NCBI Taxonomy" id="63820"/>
    <lineage>
        <taxon>Eukaryota</taxon>
        <taxon>Fungi</taxon>
        <taxon>Dikarya</taxon>
        <taxon>Ascomycota</taxon>
        <taxon>Pezizomycotina</taxon>
        <taxon>Eurotiomycetes</taxon>
        <taxon>Eurotiomycetidae</taxon>
        <taxon>Eurotiales</taxon>
        <taxon>Aspergillaceae</taxon>
        <taxon>Penicillium</taxon>
    </lineage>
</organism>
<dbReference type="InterPro" id="IPR009069">
    <property type="entry name" value="Cys_alpha_HP_mot_SF"/>
</dbReference>
<feature type="disulfide bond" evidence="7">
    <location>
        <begin position="24"/>
        <end position="35"/>
    </location>
</feature>
<name>A0A9W9TXR9_9EURO</name>
<dbReference type="GO" id="GO:0000973">
    <property type="term" value="P:post-transcriptional tethering of RNA polymerase II gene DNA at nuclear periphery"/>
    <property type="evidence" value="ECO:0007669"/>
    <property type="project" value="TreeGrafter"/>
</dbReference>
<keyword evidence="4 8" id="KW-0811">Translocation</keyword>
<evidence type="ECO:0000256" key="4">
    <source>
        <dbReference type="ARBA" id="ARBA00023010"/>
    </source>
</evidence>
<dbReference type="InterPro" id="IPR027179">
    <property type="entry name" value="CMC4"/>
</dbReference>
<comment type="subunit">
    <text evidence="8">Part of the nuclear pore complex (NPC).</text>
</comment>
<feature type="region of interest" description="Disordered" evidence="9">
    <location>
        <begin position="933"/>
        <end position="958"/>
    </location>
</feature>
<dbReference type="Pfam" id="PF08991">
    <property type="entry name" value="CMC4"/>
    <property type="match status" value="1"/>
</dbReference>
<evidence type="ECO:0000256" key="5">
    <source>
        <dbReference type="ARBA" id="ARBA00023132"/>
    </source>
</evidence>
<dbReference type="InterPro" id="IPR007252">
    <property type="entry name" value="Nup84/Nup107"/>
</dbReference>
<evidence type="ECO:0000313" key="10">
    <source>
        <dbReference type="EMBL" id="KAJ5247222.1"/>
    </source>
</evidence>
<keyword evidence="11" id="KW-1185">Reference proteome</keyword>
<reference evidence="10" key="2">
    <citation type="journal article" date="2023" name="IMA Fungus">
        <title>Comparative genomic study of the Penicillium genus elucidates a diverse pangenome and 15 lateral gene transfer events.</title>
        <authorList>
            <person name="Petersen C."/>
            <person name="Sorensen T."/>
            <person name="Nielsen M.R."/>
            <person name="Sondergaard T.E."/>
            <person name="Sorensen J.L."/>
            <person name="Fitzpatrick D.A."/>
            <person name="Frisvad J.C."/>
            <person name="Nielsen K.L."/>
        </authorList>
    </citation>
    <scope>NUCLEOTIDE SEQUENCE</scope>
    <source>
        <strain evidence="10">IBT 19713</strain>
    </source>
</reference>
<dbReference type="OrthoDB" id="3098at2759"/>
<comment type="caution">
    <text evidence="10">The sequence shown here is derived from an EMBL/GenBank/DDBJ whole genome shotgun (WGS) entry which is preliminary data.</text>
</comment>
<keyword evidence="5 8" id="KW-0906">Nuclear pore complex</keyword>
<sequence>MGNLKDDLSHDPPCHPRACAIQNCLTKNSFKEEKCQAQIDALYECCNAFYQAQGDHASTVSCPKPELLRLKMSQRAQAAEKQQRPKETNTNLISFLQQQSPRELVGKSFAAMAPLTRSAASGGPTLRSQTRLPKQPEIINIDEESELMDEDEDGYGNGEELRDGMVEDIEGNENDEEMDDANGDSSEGVPAFPILEPSLKSVMSSTRQVPGSPQLFTAAGAQEALHPLRRTADRVVRQIEAFADKLDQFKRKNSTDEFQRIQAAYSLVESYRDYAQHAIQDLEKQNTLKRAKAGKKQNGEDLIAGAGDEQGRIQSLKLEADTWRLLLNFISIDDPASRASFKQGQQTAFQNLHRYSSDREIWEQFIGADQYALECVLAMRWLEETAKGNTSELDAMIEQSLELSERGQGLWSHGWLFTKEQIKGHKRLRAWPQPLDPNDPSVSRGLLSRNDQRPLVTQLDPDALIRQNQSLEAQDAEYEKATWATCWKMLRLGENWSTIREWAESHLENWRAVSLCGSSVDSKAAAGSNARTPIDDGMTRLMNSNSLESWRIACAALTRNPNTSDYERAVYALLCGESEPAAAACKTSDDFLYVYFNRVVLSRYSGFCKQFQRKLSRSPTTPVVFQPEPAGHGELQKYLEYLRGHAVVGEQARDPFRSLQAAILSKSYDSYFSVLAHAVSEVFAAEPDQIPVVPTLSHAPVDPSIIRVAENEDALKVASHVYLVTHSIGYTAIDDQVFETASVLVAGYIAILQEQGLFDLIPLYASLLPPSMCYEVVPKILVDIKDPRDRKQFIRLMQKHGIDVDAVLHAHWVWLSSQVPSIEHSNNTLGYSRVVHRPDGTRVLVPPKKDLEGTAISWLDDQLISNVEWLRALGGQWSKLSQIGAWLYRKFFVAGNVAAAREMSRRIMLSTTSQESFGIDIFEFPSVEPLLPEKDNSVPSSPSKSKRNSLHRRSLSSSNGVVSHEEAFQQAFRMYNLETLALAFDSLEKFAHVYDRMSKTKRRRDSGSVKDDLQDLTALLEEIESHVGLVVEEWLPKSDDEAEEHDLAYIRRTYVPDLFLDYHNVLYYASHALDEPNLLAQCMTVSIWVAHTPHITRSFTEAKRMSEMVDALALASKAMVLTDPKHDHVFDDGRTLGIWRVSAEEGEADSQ</sequence>
<protein>
    <recommendedName>
        <fullName evidence="8">Nuclear pore complex protein</fullName>
    </recommendedName>
</protein>
<dbReference type="GO" id="GO:0031080">
    <property type="term" value="C:nuclear pore outer ring"/>
    <property type="evidence" value="ECO:0007669"/>
    <property type="project" value="TreeGrafter"/>
</dbReference>
<evidence type="ECO:0000256" key="9">
    <source>
        <dbReference type="SAM" id="MobiDB-lite"/>
    </source>
</evidence>
<dbReference type="SUPFAM" id="SSF47072">
    <property type="entry name" value="Cysteine alpha-hairpin motif"/>
    <property type="match status" value="1"/>
</dbReference>